<feature type="region of interest" description="Disordered" evidence="1">
    <location>
        <begin position="563"/>
        <end position="587"/>
    </location>
</feature>
<gene>
    <name evidence="5" type="ORF">COT78_03520</name>
</gene>
<sequence length="587" mass="66137">MKKLIVKFPVLLLAICSFFFIIPHTYARDASQITDWYIKDFQSDVVVNEDSSIDVTEKIVADCGNLPDKHGIFRVLPLFYQKTENEKVRMPIKLISITDFDGASYKYSQTRDGDSVTWKIGDADKTVTGINNYKITYHIDNTIRFDSADFDEFYWNLNGNFWQIKTDHFLATIYFPIEPLNKTIDLYSGSFGEKDQGLATYSWEDSKTLKVESIKTLLVGEGITVSATFAKDFFSPYTPTFLEKYGQFFWLLLPLLTFFFCFRLWRKYGRDPKLHKAEMVQYEPPKGLGPIECGMILSNLGTDSSNISAGIIDLAVKGILKIEEIPKKGIFSQKDFKITFLSQDFESNNDLSPTEKKIASEIYSFSSNNSLKLNSLKNKFYTSIPKITQSGKNFLFENKYFGKQGFTYRIVLFVLAGISVPIIFGLIATVTFFYDNPTLLISSFVANIIILIIFALIIPSRTVEGAEAVWKINGFKLFMTKAEKYRAPFHEKEGLFEKYLPYAMIFGVTKMWVENMKKIYGENYFNTYHPIWYVGHLGNFNADSFTSSITDLSKSMASTIASAPSSSGSGGGGFSGGGGGGGGGGGW</sequence>
<feature type="transmembrane region" description="Helical" evidence="2">
    <location>
        <begin position="410"/>
        <end position="434"/>
    </location>
</feature>
<dbReference type="Pfam" id="PF09972">
    <property type="entry name" value="DUF2207"/>
    <property type="match status" value="1"/>
</dbReference>
<dbReference type="InterPro" id="IPR018702">
    <property type="entry name" value="DUF2207"/>
</dbReference>
<dbReference type="InterPro" id="IPR048389">
    <property type="entry name" value="YciQ-like_C"/>
</dbReference>
<dbReference type="AlphaFoldDB" id="A0A2H0W5W5"/>
<keyword evidence="2" id="KW-0812">Transmembrane</keyword>
<name>A0A2H0W5W5_9BACT</name>
<keyword evidence="2" id="KW-1133">Transmembrane helix</keyword>
<comment type="caution">
    <text evidence="5">The sequence shown here is derived from an EMBL/GenBank/DDBJ whole genome shotgun (WGS) entry which is preliminary data.</text>
</comment>
<organism evidence="5 6">
    <name type="scientific">Candidatus Berkelbacteria bacterium CG10_big_fil_rev_8_21_14_0_10_43_13</name>
    <dbReference type="NCBI Taxonomy" id="1974514"/>
    <lineage>
        <taxon>Bacteria</taxon>
        <taxon>Candidatus Berkelbacteria</taxon>
    </lineage>
</organism>
<dbReference type="Pfam" id="PF20990">
    <property type="entry name" value="DUF2207_C"/>
    <property type="match status" value="1"/>
</dbReference>
<proteinExistence type="predicted"/>
<protein>
    <recommendedName>
        <fullName evidence="7">DUF2207 domain-containing protein</fullName>
    </recommendedName>
</protein>
<evidence type="ECO:0000313" key="6">
    <source>
        <dbReference type="Proteomes" id="UP000231382"/>
    </source>
</evidence>
<reference evidence="6" key="1">
    <citation type="submission" date="2017-09" db="EMBL/GenBank/DDBJ databases">
        <title>Depth-based differentiation of microbial function through sediment-hosted aquifers and enrichment of novel symbionts in the deep terrestrial subsurface.</title>
        <authorList>
            <person name="Probst A.J."/>
            <person name="Ladd B."/>
            <person name="Jarett J.K."/>
            <person name="Geller-Mcgrath D.E."/>
            <person name="Sieber C.M.K."/>
            <person name="Emerson J.B."/>
            <person name="Anantharaman K."/>
            <person name="Thomas B.C."/>
            <person name="Malmstrom R."/>
            <person name="Stieglmeier M."/>
            <person name="Klingl A."/>
            <person name="Woyke T."/>
            <person name="Ryan C.M."/>
            <person name="Banfield J.F."/>
        </authorList>
    </citation>
    <scope>NUCLEOTIDE SEQUENCE [LARGE SCALE GENOMIC DNA]</scope>
</reference>
<evidence type="ECO:0000259" key="3">
    <source>
        <dbReference type="Pfam" id="PF09972"/>
    </source>
</evidence>
<feature type="transmembrane region" description="Helical" evidence="2">
    <location>
        <begin position="248"/>
        <end position="265"/>
    </location>
</feature>
<feature type="domain" description="Predicted membrane protein YciQ-like C-terminal" evidence="4">
    <location>
        <begin position="282"/>
        <end position="516"/>
    </location>
</feature>
<evidence type="ECO:0008006" key="7">
    <source>
        <dbReference type="Google" id="ProtNLM"/>
    </source>
</evidence>
<dbReference type="Proteomes" id="UP000231382">
    <property type="component" value="Unassembled WGS sequence"/>
</dbReference>
<dbReference type="EMBL" id="PEZW01000023">
    <property type="protein sequence ID" value="PIS07451.1"/>
    <property type="molecule type" value="Genomic_DNA"/>
</dbReference>
<keyword evidence="2" id="KW-0472">Membrane</keyword>
<feature type="compositionally biased region" description="Gly residues" evidence="1">
    <location>
        <begin position="568"/>
        <end position="587"/>
    </location>
</feature>
<accession>A0A2H0W5W5</accession>
<feature type="domain" description="DUF2207" evidence="3">
    <location>
        <begin position="38"/>
        <end position="229"/>
    </location>
</feature>
<evidence type="ECO:0000313" key="5">
    <source>
        <dbReference type="EMBL" id="PIS07451.1"/>
    </source>
</evidence>
<evidence type="ECO:0000256" key="2">
    <source>
        <dbReference type="SAM" id="Phobius"/>
    </source>
</evidence>
<evidence type="ECO:0000259" key="4">
    <source>
        <dbReference type="Pfam" id="PF20990"/>
    </source>
</evidence>
<evidence type="ECO:0000256" key="1">
    <source>
        <dbReference type="SAM" id="MobiDB-lite"/>
    </source>
</evidence>
<feature type="transmembrane region" description="Helical" evidence="2">
    <location>
        <begin position="440"/>
        <end position="458"/>
    </location>
</feature>